<dbReference type="VEuPathDB" id="FungiDB:NFIA_106560"/>
<feature type="domain" description="Fungal STAND N-terminal Goodbye" evidence="1">
    <location>
        <begin position="17"/>
        <end position="137"/>
    </location>
</feature>
<dbReference type="GeneID" id="4593534"/>
<dbReference type="EMBL" id="DS027685">
    <property type="protein sequence ID" value="EAW25168.1"/>
    <property type="molecule type" value="Genomic_DNA"/>
</dbReference>
<evidence type="ECO:0000313" key="2">
    <source>
        <dbReference type="EMBL" id="EAW25168.1"/>
    </source>
</evidence>
<evidence type="ECO:0000313" key="3">
    <source>
        <dbReference type="Proteomes" id="UP000006702"/>
    </source>
</evidence>
<reference evidence="3" key="1">
    <citation type="journal article" date="2008" name="PLoS Genet.">
        <title>Genomic islands in the pathogenic filamentous fungus Aspergillus fumigatus.</title>
        <authorList>
            <person name="Fedorova N.D."/>
            <person name="Khaldi N."/>
            <person name="Joardar V.S."/>
            <person name="Maiti R."/>
            <person name="Amedeo P."/>
            <person name="Anderson M.J."/>
            <person name="Crabtree J."/>
            <person name="Silva J.C."/>
            <person name="Badger J.H."/>
            <person name="Albarraq A."/>
            <person name="Angiuoli S."/>
            <person name="Bussey H."/>
            <person name="Bowyer P."/>
            <person name="Cotty P.J."/>
            <person name="Dyer P.S."/>
            <person name="Egan A."/>
            <person name="Galens K."/>
            <person name="Fraser-Liggett C.M."/>
            <person name="Haas B.J."/>
            <person name="Inman J.M."/>
            <person name="Kent R."/>
            <person name="Lemieux S."/>
            <person name="Malavazi I."/>
            <person name="Orvis J."/>
            <person name="Roemer T."/>
            <person name="Ronning C.M."/>
            <person name="Sundaram J.P."/>
            <person name="Sutton G."/>
            <person name="Turner G."/>
            <person name="Venter J.C."/>
            <person name="White O.R."/>
            <person name="Whitty B.R."/>
            <person name="Youngman P."/>
            <person name="Wolfe K.H."/>
            <person name="Goldman G.H."/>
            <person name="Wortman J.R."/>
            <person name="Jiang B."/>
            <person name="Denning D.W."/>
            <person name="Nierman W.C."/>
        </authorList>
    </citation>
    <scope>NUCLEOTIDE SEQUENCE [LARGE SCALE GENOMIC DNA]</scope>
    <source>
        <strain evidence="3">ATCC 1020 / DSM 3700 / CBS 544.65 / FGSC A1164 / JCM 1740 / NRRL 181 / WB 181</strain>
    </source>
</reference>
<sequence length="1321" mass="150036">MTRTTSDPLDDRLSTLWHSACDDYAKETGIALSDGDFPKIHGPEDLSRQLDAEKDHFEDFRMKRRPLLHAMQMILAPFENWGDLLAGAASAAFPPASSIMGAMMLLIRGARRVSESFDMLMDLFHKLGHFALRLDSYKGVSLSEGMKTIIVKVLVNFLRVCAASQKLLSRGSLRARLTKWTKNVLVEDTSISSLLDELEELTSQEHKMVSAHGLDLTHQALRNTAELLERDDNRNERERLDRVKKALDPVSASGRVFSSIKENRIPGSGSWIDDRIGPGGRVPSFYSGFTEVLRKLLLDFFVKSPPDAATCFIIDGIDEADPEEQEILFSLLESTYATEDQTSPTAPIRVVLLGRDSVRGILEEHSLGWIPEIEITNNQNKDDLHRYVSQKLQKTKLFRGYPDFLDEVVQDICGQAEGLWEWANLVIKSVLRCRSKEQIRKVVRTMPRGISAMLHAELQRLARELSGSDAMSTEFSDGEGSSGEATTQIQQLNLLLSFVTMAQKPLTVDQLDLILEVILEEEVLSLEDDLRTVYSSLFSLRPALVEEEDDDEVEEDAVIVTLRHSSFYEFFSTSVEAAPIQVDPDRAEASFVFVLLYALQRRNAPKSERVLGPISGYAQKFLPLHLERANPEKAASRREEIATLLAALLTEEPILNPQHWLIEQYHVIYVATYNQYLCSRATEIACYWWNTQKRDTANQRAELVLNWLSPDTKQLLQDCARSSTVASDAYIEEEDGLPEGLSTFLFVYAQMAGTEFPTAEGKLAGVVRIALRTVEIMQVAEMQRLEKTPVWHARVAQALLLHNNFKTALEQFQICLDEHQRNPILSKQALSAIHRDMARACTETGRYREALEHSDLAESLHDASWDSGWQDPIGRLLNTAQMKHFAKMTDKAVATADGAWETYLGQKEDYRDRYTLHSFFSVFLELHQTHRVQDVLDFAASHPQEFQFTERVGLVEFLASTMTWIRRLIYRVLHHARTRDDGKLIDLVASAAARLEASEGKITDDLAAAKYFIASLMVENRRFSAGIQAWYQLAALDNPRGDMERAQVRSLSRLAAVCLCHPEIPLCDEPPLRLDEKAEYSDICLVISSWLRIELLSDDDPSNDDDAFLSLFQTFLTAADSDEDLSGALYLTKAWYKDYLREAKRDNPISEGGVAESLNQVHLVDDEPQVPDDEVSERRISYTIDYFAECSNCKCEMRSICHWYFCFCCPFMMLCQWCYHDIKSALSQDGASHPQGICDPRHEFYYTGGPLQAFERVPEGMMVLDGLDGTRRTAWIEEWKDQLSEKWETADFAFEGGLSAWCMRILPEPQRSRWARLFRCD</sequence>
<dbReference type="InterPro" id="IPR011990">
    <property type="entry name" value="TPR-like_helical_dom_sf"/>
</dbReference>
<dbReference type="HOGENOM" id="CLU_253650_0_0_1"/>
<gene>
    <name evidence="2" type="ORF">NFIA_106560</name>
</gene>
<keyword evidence="3" id="KW-1185">Reference proteome</keyword>
<dbReference type="PANTHER" id="PTHR10039">
    <property type="entry name" value="AMELOGENIN"/>
    <property type="match status" value="1"/>
</dbReference>
<dbReference type="OMA" id="SICHWYF"/>
<dbReference type="SUPFAM" id="SSF48452">
    <property type="entry name" value="TPR-like"/>
    <property type="match status" value="1"/>
</dbReference>
<name>A1CX16_NEOFI</name>
<dbReference type="KEGG" id="nfi:NFIA_106560"/>
<organism evidence="2 3">
    <name type="scientific">Neosartorya fischeri (strain ATCC 1020 / DSM 3700 / CBS 544.65 / FGSC A1164 / JCM 1740 / NRRL 181 / WB 181)</name>
    <name type="common">Aspergillus fischerianus</name>
    <dbReference type="NCBI Taxonomy" id="331117"/>
    <lineage>
        <taxon>Eukaryota</taxon>
        <taxon>Fungi</taxon>
        <taxon>Dikarya</taxon>
        <taxon>Ascomycota</taxon>
        <taxon>Pezizomycotina</taxon>
        <taxon>Eurotiomycetes</taxon>
        <taxon>Eurotiomycetidae</taxon>
        <taxon>Eurotiales</taxon>
        <taxon>Aspergillaceae</taxon>
        <taxon>Aspergillus</taxon>
        <taxon>Aspergillus subgen. Fumigati</taxon>
    </lineage>
</organism>
<dbReference type="RefSeq" id="XP_001267065.1">
    <property type="nucleotide sequence ID" value="XM_001267064.1"/>
</dbReference>
<dbReference type="Proteomes" id="UP000006702">
    <property type="component" value="Unassembled WGS sequence"/>
</dbReference>
<proteinExistence type="predicted"/>
<protein>
    <submittedName>
        <fullName evidence="2">Tetratricopeptide repeat domain protein</fullName>
    </submittedName>
</protein>
<dbReference type="eggNOG" id="ENOG502QRJZ">
    <property type="taxonomic scope" value="Eukaryota"/>
</dbReference>
<dbReference type="OrthoDB" id="448455at2759"/>
<dbReference type="Pfam" id="PF17109">
    <property type="entry name" value="Goodbye"/>
    <property type="match status" value="1"/>
</dbReference>
<evidence type="ECO:0000259" key="1">
    <source>
        <dbReference type="Pfam" id="PF17109"/>
    </source>
</evidence>
<dbReference type="PANTHER" id="PTHR10039:SF17">
    <property type="entry name" value="FUNGAL STAND N-TERMINAL GOODBYE DOMAIN-CONTAINING PROTEIN-RELATED"/>
    <property type="match status" value="1"/>
</dbReference>
<accession>A1CX16</accession>
<dbReference type="InterPro" id="IPR031350">
    <property type="entry name" value="Goodbye_dom"/>
</dbReference>